<feature type="non-terminal residue" evidence="1">
    <location>
        <position position="1"/>
    </location>
</feature>
<reference evidence="1" key="1">
    <citation type="journal article" date="2014" name="Front. Microbiol.">
        <title>High frequency of phylogenetically diverse reductive dehalogenase-homologous genes in deep subseafloor sedimentary metagenomes.</title>
        <authorList>
            <person name="Kawai M."/>
            <person name="Futagami T."/>
            <person name="Toyoda A."/>
            <person name="Takaki Y."/>
            <person name="Nishi S."/>
            <person name="Hori S."/>
            <person name="Arai W."/>
            <person name="Tsubouchi T."/>
            <person name="Morono Y."/>
            <person name="Uchiyama I."/>
            <person name="Ito T."/>
            <person name="Fujiyama A."/>
            <person name="Inagaki F."/>
            <person name="Takami H."/>
        </authorList>
    </citation>
    <scope>NUCLEOTIDE SEQUENCE</scope>
    <source>
        <strain evidence="1">Expedition CK06-06</strain>
    </source>
</reference>
<comment type="caution">
    <text evidence="1">The sequence shown here is derived from an EMBL/GenBank/DDBJ whole genome shotgun (WGS) entry which is preliminary data.</text>
</comment>
<gene>
    <name evidence="1" type="ORF">S01H1_44857</name>
</gene>
<accession>X0UY96</accession>
<sequence length="121" mass="13540">DLNQEATFHHAVASAKVQMIKRGCESQFNDKFWALTQEYKEKGKKLPAASTLQTLATIQNDDMESAQSLASVETKFWKDILDHLATCRRLIENASLNISVELKALNAQSMLDNLNKNGGMK</sequence>
<evidence type="ECO:0000313" key="1">
    <source>
        <dbReference type="EMBL" id="GAG10765.1"/>
    </source>
</evidence>
<name>X0UY96_9ZZZZ</name>
<proteinExistence type="predicted"/>
<dbReference type="AlphaFoldDB" id="X0UY96"/>
<protein>
    <submittedName>
        <fullName evidence="1">Uncharacterized protein</fullName>
    </submittedName>
</protein>
<organism evidence="1">
    <name type="scientific">marine sediment metagenome</name>
    <dbReference type="NCBI Taxonomy" id="412755"/>
    <lineage>
        <taxon>unclassified sequences</taxon>
        <taxon>metagenomes</taxon>
        <taxon>ecological metagenomes</taxon>
    </lineage>
</organism>
<dbReference type="EMBL" id="BARS01028635">
    <property type="protein sequence ID" value="GAG10765.1"/>
    <property type="molecule type" value="Genomic_DNA"/>
</dbReference>